<protein>
    <recommendedName>
        <fullName evidence="2">Flavodoxin family protein</fullName>
    </recommendedName>
</protein>
<comment type="caution">
    <text evidence="1">The sequence shown here is derived from an EMBL/GenBank/DDBJ whole genome shotgun (WGS) entry which is preliminary data.</text>
</comment>
<sequence>MKVGILCYSLSGNNERVASAVAERLGLELVKVFEPGVRRMLSTVLDIFFKRIPKVIPAPEVIGGYDLVVLFAPVWIGHIATPIRAYLDYIREKEVRYGLVTVSGGPNPKVKDELIRRTGREPEFFVELSIVDLLPAGVKPTITSVMRYQLSAEDVKALSEKVVAVISPRVAS</sequence>
<evidence type="ECO:0000313" key="1">
    <source>
        <dbReference type="EMBL" id="HGD13172.1"/>
    </source>
</evidence>
<dbReference type="AlphaFoldDB" id="A0A7V3UZZ8"/>
<accession>A0A7V3UZZ8</accession>
<gene>
    <name evidence="1" type="ORF">ENX16_03740</name>
</gene>
<organism evidence="1">
    <name type="scientific">candidate division WOR-3 bacterium</name>
    <dbReference type="NCBI Taxonomy" id="2052148"/>
    <lineage>
        <taxon>Bacteria</taxon>
        <taxon>Bacteria division WOR-3</taxon>
    </lineage>
</organism>
<evidence type="ECO:0008006" key="2">
    <source>
        <dbReference type="Google" id="ProtNLM"/>
    </source>
</evidence>
<dbReference type="EMBL" id="DTMZ01000087">
    <property type="protein sequence ID" value="HGD13172.1"/>
    <property type="molecule type" value="Genomic_DNA"/>
</dbReference>
<dbReference type="InterPro" id="IPR029039">
    <property type="entry name" value="Flavoprotein-like_sf"/>
</dbReference>
<reference evidence="1" key="1">
    <citation type="journal article" date="2020" name="mSystems">
        <title>Genome- and Community-Level Interaction Insights into Carbon Utilization and Element Cycling Functions of Hydrothermarchaeota in Hydrothermal Sediment.</title>
        <authorList>
            <person name="Zhou Z."/>
            <person name="Liu Y."/>
            <person name="Xu W."/>
            <person name="Pan J."/>
            <person name="Luo Z.H."/>
            <person name="Li M."/>
        </authorList>
    </citation>
    <scope>NUCLEOTIDE SEQUENCE [LARGE SCALE GENOMIC DNA]</scope>
    <source>
        <strain evidence="1">SpSt-914</strain>
    </source>
</reference>
<name>A0A7V3UZZ8_UNCW3</name>
<dbReference type="Gene3D" id="3.40.50.360">
    <property type="match status" value="1"/>
</dbReference>
<proteinExistence type="predicted"/>
<dbReference type="SUPFAM" id="SSF52218">
    <property type="entry name" value="Flavoproteins"/>
    <property type="match status" value="1"/>
</dbReference>